<keyword evidence="10" id="KW-1185">Reference proteome</keyword>
<feature type="binding site" evidence="7">
    <location>
        <position position="74"/>
    </location>
    <ligand>
        <name>substrate</name>
    </ligand>
</feature>
<dbReference type="InterPro" id="IPR005815">
    <property type="entry name" value="BioA"/>
</dbReference>
<evidence type="ECO:0000256" key="8">
    <source>
        <dbReference type="SAM" id="MobiDB-lite"/>
    </source>
</evidence>
<keyword evidence="7" id="KW-0963">Cytoplasm</keyword>
<evidence type="ECO:0000256" key="4">
    <source>
        <dbReference type="ARBA" id="ARBA00022691"/>
    </source>
</evidence>
<dbReference type="Gene3D" id="3.90.1150.10">
    <property type="entry name" value="Aspartate Aminotransferase, domain 1"/>
    <property type="match status" value="1"/>
</dbReference>
<evidence type="ECO:0000256" key="1">
    <source>
        <dbReference type="ARBA" id="ARBA00001933"/>
    </source>
</evidence>
<keyword evidence="5 7" id="KW-0093">Biotin biosynthesis</keyword>
<evidence type="ECO:0000313" key="10">
    <source>
        <dbReference type="Proteomes" id="UP001214441"/>
    </source>
</evidence>
<keyword evidence="6 7" id="KW-0663">Pyridoxal phosphate</keyword>
<dbReference type="NCBIfam" id="NF004624">
    <property type="entry name" value="PRK05964.1"/>
    <property type="match status" value="1"/>
</dbReference>
<evidence type="ECO:0000313" key="9">
    <source>
        <dbReference type="EMBL" id="MDJ1138089.1"/>
    </source>
</evidence>
<feature type="binding site" evidence="7">
    <location>
        <begin position="134"/>
        <end position="135"/>
    </location>
    <ligand>
        <name>pyridoxal 5'-phosphate</name>
        <dbReference type="ChEBI" id="CHEBI:597326"/>
    </ligand>
</feature>
<dbReference type="Proteomes" id="UP001214441">
    <property type="component" value="Unassembled WGS sequence"/>
</dbReference>
<dbReference type="InterPro" id="IPR015424">
    <property type="entry name" value="PyrdxlP-dep_Trfase"/>
</dbReference>
<feature type="binding site" evidence="7">
    <location>
        <position position="297"/>
    </location>
    <ligand>
        <name>substrate</name>
    </ligand>
</feature>
<accession>A0ABT7A9T9</accession>
<feature type="compositionally biased region" description="Low complexity" evidence="8">
    <location>
        <begin position="486"/>
        <end position="501"/>
    </location>
</feature>
<feature type="site" description="Participates in the substrate recognition with KAPA and in a stacking interaction with the adenine ring of SAM" evidence="7">
    <location>
        <position position="35"/>
    </location>
</feature>
<proteinExistence type="inferred from homology"/>
<reference evidence="9 10" key="1">
    <citation type="submission" date="2023-05" db="EMBL/GenBank/DDBJ databases">
        <title>Streptantibioticus silvisoli sp. nov., acidotolerant actinomycetes 1 from pine litter.</title>
        <authorList>
            <person name="Swiecimska M."/>
            <person name="Golinska P."/>
            <person name="Sangal V."/>
            <person name="Wachnowicz B."/>
            <person name="Goodfellow M."/>
        </authorList>
    </citation>
    <scope>NUCLEOTIDE SEQUENCE [LARGE SCALE GENOMIC DNA]</scope>
    <source>
        <strain evidence="9 10">DSM 42109</strain>
    </source>
</reference>
<comment type="pathway">
    <text evidence="7">Cofactor biosynthesis; biotin biosynthesis; 7,8-diaminononanoate from 8-amino-7-oxononanoate (SAM route): step 1/1.</text>
</comment>
<comment type="caution">
    <text evidence="9">The sequence shown here is derived from an EMBL/GenBank/DDBJ whole genome shotgun (WGS) entry which is preliminary data.</text>
</comment>
<dbReference type="PANTHER" id="PTHR42684">
    <property type="entry name" value="ADENOSYLMETHIONINE-8-AMINO-7-OXONONANOATE AMINOTRANSFERASE"/>
    <property type="match status" value="1"/>
</dbReference>
<dbReference type="InterPro" id="IPR005814">
    <property type="entry name" value="Aminotrans_3"/>
</dbReference>
<dbReference type="PROSITE" id="PS00600">
    <property type="entry name" value="AA_TRANSFER_CLASS_3"/>
    <property type="match status" value="1"/>
</dbReference>
<organism evidence="9 10">
    <name type="scientific">Streptomyces iconiensis</name>
    <dbReference type="NCBI Taxonomy" id="1384038"/>
    <lineage>
        <taxon>Bacteria</taxon>
        <taxon>Bacillati</taxon>
        <taxon>Actinomycetota</taxon>
        <taxon>Actinomycetes</taxon>
        <taxon>Kitasatosporales</taxon>
        <taxon>Streptomycetaceae</taxon>
        <taxon>Streptomyces</taxon>
    </lineage>
</organism>
<dbReference type="Pfam" id="PF00202">
    <property type="entry name" value="Aminotran_3"/>
    <property type="match status" value="1"/>
</dbReference>
<evidence type="ECO:0000256" key="3">
    <source>
        <dbReference type="ARBA" id="ARBA00022679"/>
    </source>
</evidence>
<dbReference type="InterPro" id="IPR049704">
    <property type="entry name" value="Aminotrans_3_PPA_site"/>
</dbReference>
<comment type="function">
    <text evidence="7">Catalyzes the transfer of the alpha-amino group from S-adenosyl-L-methionine (SAM) to 7-keto-8-aminopelargonic acid (KAPA) to form 7,8-diaminopelargonic acid (DAPA). It is the only aminotransferase known to utilize SAM as an amino donor.</text>
</comment>
<dbReference type="NCBIfam" id="TIGR00508">
    <property type="entry name" value="bioA"/>
    <property type="match status" value="1"/>
</dbReference>
<evidence type="ECO:0000256" key="7">
    <source>
        <dbReference type="HAMAP-Rule" id="MF_00834"/>
    </source>
</evidence>
<feature type="binding site" evidence="7">
    <location>
        <begin position="331"/>
        <end position="332"/>
    </location>
    <ligand>
        <name>pyridoxal 5'-phosphate</name>
        <dbReference type="ChEBI" id="CHEBI:597326"/>
    </ligand>
</feature>
<comment type="cofactor">
    <cofactor evidence="1 7">
        <name>pyridoxal 5'-phosphate</name>
        <dbReference type="ChEBI" id="CHEBI:597326"/>
    </cofactor>
</comment>
<dbReference type="PANTHER" id="PTHR42684:SF17">
    <property type="entry name" value="ADENOSYLMETHIONINE-8-AMINO-7-OXONONANOATE AMINOTRANSFERASE"/>
    <property type="match status" value="1"/>
</dbReference>
<comment type="subcellular location">
    <subcellularLocation>
        <location evidence="7">Cytoplasm</location>
    </subcellularLocation>
</comment>
<sequence>MPDRTVTAPALREPLKNLDTESVLALDRQHVWHPYGPMPNTAEPLVVESASGVRLRLAKPAYGHRELVDAMSSWWSAIHGYNHPVLNEAAHDQLGRMSHVMFGGLTHEPAVRLAKRLADLAPGDLEHVFLSDSGSVSVEVAIKMCLQYWRSAGRPEKRRLMTWRGGYHGDTWQPMSVCDPEGGMHHLWSGALPPQVFADAPPSGFEAEPDEGYLAHLHDTVERHAHELAAVVVEPVVQGAGGMRFHSPAYVRALREACDAHGVLLVLDEIATGFGRTGELFAAEHAGVTPDVMCVGKALTGGYVSMAATLCTPRVARGISRGEVPVLAHGPTFMGNPLASALACASLDLLLSQDWRARVRRIGDGLRAGLAPAAALPGVVDVSVLGAIGVVRLDHEVDVAAATRAAVRAGVWVRPFRDMVYAMPPYVTGDADVARIAAAVCAASSARAGSARAGLGDVCAGSAGAGAGTAGAGGRSADAGGGSADAGGNSAGASAGSVGAA</sequence>
<dbReference type="RefSeq" id="WP_274042623.1">
    <property type="nucleotide sequence ID" value="NZ_JANCPR020000073.1"/>
</dbReference>
<comment type="catalytic activity">
    <reaction evidence="7">
        <text>(8S)-8-amino-7-oxononanoate + S-adenosyl-L-methionine = S-adenosyl-4-methylsulfanyl-2-oxobutanoate + (7R,8S)-7,8-diammoniononanoate</text>
        <dbReference type="Rhea" id="RHEA:16861"/>
        <dbReference type="ChEBI" id="CHEBI:16490"/>
        <dbReference type="ChEBI" id="CHEBI:59789"/>
        <dbReference type="ChEBI" id="CHEBI:149468"/>
        <dbReference type="ChEBI" id="CHEBI:149469"/>
        <dbReference type="EC" id="2.6.1.62"/>
    </reaction>
</comment>
<dbReference type="InterPro" id="IPR015421">
    <property type="entry name" value="PyrdxlP-dep_Trfase_major"/>
</dbReference>
<feature type="modified residue" description="N6-(pyridoxal phosphate)lysine" evidence="7">
    <location>
        <position position="297"/>
    </location>
</feature>
<dbReference type="EC" id="2.6.1.62" evidence="7"/>
<dbReference type="HAMAP" id="MF_00834">
    <property type="entry name" value="BioA"/>
    <property type="match status" value="1"/>
</dbReference>
<comment type="similarity">
    <text evidence="7">Belongs to the class-III pyridoxal-phosphate-dependent aminotransferase family. BioA subfamily.</text>
</comment>
<feature type="region of interest" description="Disordered" evidence="8">
    <location>
        <begin position="470"/>
        <end position="501"/>
    </location>
</feature>
<keyword evidence="4 7" id="KW-0949">S-adenosyl-L-methionine</keyword>
<feature type="compositionally biased region" description="Gly residues" evidence="8">
    <location>
        <begin position="470"/>
        <end position="485"/>
    </location>
</feature>
<keyword evidence="3 7" id="KW-0808">Transferase</keyword>
<protein>
    <recommendedName>
        <fullName evidence="7">Adenosylmethionine-8-amino-7-oxononanoate aminotransferase</fullName>
        <ecNumber evidence="7">2.6.1.62</ecNumber>
    </recommendedName>
    <alternativeName>
        <fullName evidence="7">7,8-diamino-pelargonic acid aminotransferase</fullName>
        <shortName evidence="7">DAPA AT</shortName>
        <shortName evidence="7">DAPA aminotransferase</shortName>
    </alternativeName>
    <alternativeName>
        <fullName evidence="7">7,8-diaminononanoate synthase</fullName>
        <shortName evidence="7">DANS</shortName>
    </alternativeName>
    <alternativeName>
        <fullName evidence="7">Diaminopelargonic acid synthase</fullName>
    </alternativeName>
</protein>
<feature type="binding site" evidence="7">
    <location>
        <position position="330"/>
    </location>
    <ligand>
        <name>substrate</name>
    </ligand>
</feature>
<feature type="binding site" evidence="7">
    <location>
        <position position="268"/>
    </location>
    <ligand>
        <name>pyridoxal 5'-phosphate</name>
        <dbReference type="ChEBI" id="CHEBI:597326"/>
    </ligand>
</feature>
<feature type="binding site" evidence="7">
    <location>
        <position position="414"/>
    </location>
    <ligand>
        <name>substrate</name>
    </ligand>
</feature>
<dbReference type="EMBL" id="JANCPR020000073">
    <property type="protein sequence ID" value="MDJ1138089.1"/>
    <property type="molecule type" value="Genomic_DNA"/>
</dbReference>
<comment type="subunit">
    <text evidence="7">Homodimer.</text>
</comment>
<dbReference type="InterPro" id="IPR015422">
    <property type="entry name" value="PyrdxlP-dep_Trfase_small"/>
</dbReference>
<dbReference type="Gene3D" id="3.40.640.10">
    <property type="entry name" value="Type I PLP-dependent aspartate aminotransferase-like (Major domain)"/>
    <property type="match status" value="1"/>
</dbReference>
<gene>
    <name evidence="7" type="primary">bioA</name>
    <name evidence="9" type="ORF">NMN56_040260</name>
</gene>
<name>A0ABT7A9T9_9ACTN</name>
<evidence type="ECO:0000256" key="5">
    <source>
        <dbReference type="ARBA" id="ARBA00022756"/>
    </source>
</evidence>
<keyword evidence="2 7" id="KW-0032">Aminotransferase</keyword>
<dbReference type="SUPFAM" id="SSF53383">
    <property type="entry name" value="PLP-dependent transferases"/>
    <property type="match status" value="1"/>
</dbReference>
<dbReference type="GO" id="GO:0004015">
    <property type="term" value="F:adenosylmethionine-8-amino-7-oxononanoate transaminase activity"/>
    <property type="evidence" value="ECO:0007669"/>
    <property type="project" value="UniProtKB-EC"/>
</dbReference>
<evidence type="ECO:0000256" key="6">
    <source>
        <dbReference type="ARBA" id="ARBA00022898"/>
    </source>
</evidence>
<feature type="binding site" evidence="7">
    <location>
        <position position="167"/>
    </location>
    <ligand>
        <name>substrate</name>
    </ligand>
</feature>
<evidence type="ECO:0000256" key="2">
    <source>
        <dbReference type="ARBA" id="ARBA00022576"/>
    </source>
</evidence>
<dbReference type="CDD" id="cd00610">
    <property type="entry name" value="OAT_like"/>
    <property type="match status" value="1"/>
</dbReference>